<dbReference type="EMBL" id="CP056030">
    <property type="protein sequence ID" value="QKZ02528.1"/>
    <property type="molecule type" value="Genomic_DNA"/>
</dbReference>
<feature type="transmembrane region" description="Helical" evidence="1">
    <location>
        <begin position="12"/>
        <end position="29"/>
    </location>
</feature>
<dbReference type="KEGG" id="pez:HWQ56_01455"/>
<feature type="transmembrane region" description="Helical" evidence="1">
    <location>
        <begin position="300"/>
        <end position="328"/>
    </location>
</feature>
<dbReference type="GO" id="GO:0016747">
    <property type="term" value="F:acyltransferase activity, transferring groups other than amino-acyl groups"/>
    <property type="evidence" value="ECO:0007669"/>
    <property type="project" value="InterPro"/>
</dbReference>
<feature type="transmembrane region" description="Helical" evidence="1">
    <location>
        <begin position="276"/>
        <end position="294"/>
    </location>
</feature>
<evidence type="ECO:0000313" key="5">
    <source>
        <dbReference type="Proteomes" id="UP000509568"/>
    </source>
</evidence>
<dbReference type="InterPro" id="IPR043968">
    <property type="entry name" value="SGNH"/>
</dbReference>
<feature type="transmembrane region" description="Helical" evidence="1">
    <location>
        <begin position="35"/>
        <end position="54"/>
    </location>
</feature>
<evidence type="ECO:0000259" key="2">
    <source>
        <dbReference type="Pfam" id="PF01757"/>
    </source>
</evidence>
<dbReference type="Pfam" id="PF01757">
    <property type="entry name" value="Acyl_transf_3"/>
    <property type="match status" value="1"/>
</dbReference>
<keyword evidence="4" id="KW-0808">Transferase</keyword>
<evidence type="ECO:0000259" key="3">
    <source>
        <dbReference type="Pfam" id="PF19040"/>
    </source>
</evidence>
<feature type="transmembrane region" description="Helical" evidence="1">
    <location>
        <begin position="246"/>
        <end position="264"/>
    </location>
</feature>
<dbReference type="PANTHER" id="PTHR23028">
    <property type="entry name" value="ACETYLTRANSFERASE"/>
    <property type="match status" value="1"/>
</dbReference>
<evidence type="ECO:0000256" key="1">
    <source>
        <dbReference type="SAM" id="Phobius"/>
    </source>
</evidence>
<organism evidence="4 5">
    <name type="scientific">Pseudomonas eucalypticola</name>
    <dbReference type="NCBI Taxonomy" id="2599595"/>
    <lineage>
        <taxon>Bacteria</taxon>
        <taxon>Pseudomonadati</taxon>
        <taxon>Pseudomonadota</taxon>
        <taxon>Gammaproteobacteria</taxon>
        <taxon>Pseudomonadales</taxon>
        <taxon>Pseudomonadaceae</taxon>
        <taxon>Pseudomonas</taxon>
    </lineage>
</organism>
<dbReference type="GO" id="GO:0009103">
    <property type="term" value="P:lipopolysaccharide biosynthetic process"/>
    <property type="evidence" value="ECO:0007669"/>
    <property type="project" value="TreeGrafter"/>
</dbReference>
<proteinExistence type="predicted"/>
<reference evidence="4 5" key="1">
    <citation type="submission" date="2020-06" db="EMBL/GenBank/DDBJ databases">
        <title>Pseudomonas eucalypticola sp. nov., an endophyte of Eucalyptus dunnii leaves with biocontrol ability of eucalyptus leaf blight.</title>
        <authorList>
            <person name="Liu Y."/>
            <person name="Song Z."/>
            <person name="Zeng H."/>
            <person name="Lu M."/>
            <person name="Wang X."/>
            <person name="Lian X."/>
            <person name="Zhang Q."/>
        </authorList>
    </citation>
    <scope>NUCLEOTIDE SEQUENCE [LARGE SCALE GENOMIC DNA]</scope>
    <source>
        <strain evidence="4 5">NP-1</strain>
    </source>
</reference>
<feature type="transmembrane region" description="Helical" evidence="1">
    <location>
        <begin position="189"/>
        <end position="209"/>
    </location>
</feature>
<dbReference type="InterPro" id="IPR050879">
    <property type="entry name" value="Acyltransferase_3"/>
</dbReference>
<feature type="domain" description="Acyltransferase 3" evidence="2">
    <location>
        <begin position="9"/>
        <end position="330"/>
    </location>
</feature>
<dbReference type="Pfam" id="PF19040">
    <property type="entry name" value="SGNH"/>
    <property type="match status" value="1"/>
</dbReference>
<feature type="transmembrane region" description="Helical" evidence="1">
    <location>
        <begin position="166"/>
        <end position="183"/>
    </location>
</feature>
<name>A0A7D5HKY2_9PSED</name>
<accession>A0A7D5HKY2</accession>
<keyword evidence="4" id="KW-0012">Acyltransferase</keyword>
<keyword evidence="5" id="KW-1185">Reference proteome</keyword>
<keyword evidence="1" id="KW-0472">Membrane</keyword>
<dbReference type="InterPro" id="IPR002656">
    <property type="entry name" value="Acyl_transf_3_dom"/>
</dbReference>
<dbReference type="Proteomes" id="UP000509568">
    <property type="component" value="Chromosome"/>
</dbReference>
<sequence>MAVLAYRRDIDGLRAVAVAIVVLFHFGIAGFSGGFVGVDIFFVISGFLITSILWRQHQAGQFSFLEFWTRRARRILPALFLVMVVCMVVGWFLLTPHDYSDLGRSVRYQAMFASNILFQRQDGYFDTASDLKPLLHTWSLAVEEQFYIVFPLLLGLLIRYLRRWRLYLLGLLLVSLALSVWAVRHDPSAAFFLLPMRAWELLAGALLAVTPIAASRQAPWVYQLASLAGLAMLVAATVLYDAHTPFPGVAALLPVVGTLALIWANGAHATWVGRVLSTRLMVGTGLISYSWYLWHWPVHVFASYAAVDGLSASQVAGLLVLSLVLAYASWRWFERPLRQGRVSASARQVLACALGLMVLVGVAGQALRQADGVPSRLSPQALRYAQAREWNAGQRDCLSDRKGQQPVCTLGPASPTSPALLVWGDSHAAGLGPALALAAKDHGTPVSLAARAGCIPVPGLEGKRACRDFNGKMLALAQAPAVHDVILAARWSLYLYGDGLGDTTYMLHNPQGRADRSYAEQQLATQLTALVARLREQHRRVWLVEEAPLQKQRAPYRLTRLAMLGRPVANEGLPLAEHRRRQAFISQLFGQLAAADSNVRIIDPAALFCGDGQTCRIEADGQSLYMDDNHYGDGATVYLQPMLAPLFEHAGAAMGNGPIQANSAE</sequence>
<keyword evidence="1" id="KW-1133">Transmembrane helix</keyword>
<evidence type="ECO:0000313" key="4">
    <source>
        <dbReference type="EMBL" id="QKZ02528.1"/>
    </source>
</evidence>
<gene>
    <name evidence="4" type="ORF">HWQ56_01455</name>
</gene>
<keyword evidence="1" id="KW-0812">Transmembrane</keyword>
<feature type="transmembrane region" description="Helical" evidence="1">
    <location>
        <begin position="349"/>
        <end position="367"/>
    </location>
</feature>
<dbReference type="PANTHER" id="PTHR23028:SF53">
    <property type="entry name" value="ACYL_TRANSF_3 DOMAIN-CONTAINING PROTEIN"/>
    <property type="match status" value="1"/>
</dbReference>
<feature type="transmembrane region" description="Helical" evidence="1">
    <location>
        <begin position="221"/>
        <end position="240"/>
    </location>
</feature>
<feature type="transmembrane region" description="Helical" evidence="1">
    <location>
        <begin position="75"/>
        <end position="94"/>
    </location>
</feature>
<dbReference type="AlphaFoldDB" id="A0A7D5HKY2"/>
<dbReference type="GO" id="GO:0016020">
    <property type="term" value="C:membrane"/>
    <property type="evidence" value="ECO:0007669"/>
    <property type="project" value="TreeGrafter"/>
</dbReference>
<feature type="transmembrane region" description="Helical" evidence="1">
    <location>
        <begin position="145"/>
        <end position="161"/>
    </location>
</feature>
<protein>
    <submittedName>
        <fullName evidence="4">Acyltransferase</fullName>
    </submittedName>
</protein>
<dbReference type="RefSeq" id="WP_176569622.1">
    <property type="nucleotide sequence ID" value="NZ_CP056030.1"/>
</dbReference>
<feature type="domain" description="SGNH" evidence="3">
    <location>
        <begin position="397"/>
        <end position="645"/>
    </location>
</feature>